<dbReference type="PANTHER" id="PTHR19836:SF19">
    <property type="entry name" value="SMALL RIBOSOMAL SUBUNIT PROTEIN US14M"/>
    <property type="match status" value="1"/>
</dbReference>
<gene>
    <name evidence="4" type="ORF">BQ4739_LOCUS14386</name>
</gene>
<organism evidence="4 5">
    <name type="scientific">Tetradesmus obliquus</name>
    <name type="common">Green alga</name>
    <name type="synonym">Acutodesmus obliquus</name>
    <dbReference type="NCBI Taxonomy" id="3088"/>
    <lineage>
        <taxon>Eukaryota</taxon>
        <taxon>Viridiplantae</taxon>
        <taxon>Chlorophyta</taxon>
        <taxon>core chlorophytes</taxon>
        <taxon>Chlorophyceae</taxon>
        <taxon>CS clade</taxon>
        <taxon>Sphaeropleales</taxon>
        <taxon>Scenedesmaceae</taxon>
        <taxon>Tetradesmus</taxon>
    </lineage>
</organism>
<evidence type="ECO:0008006" key="6">
    <source>
        <dbReference type="Google" id="ProtNLM"/>
    </source>
</evidence>
<dbReference type="EMBL" id="FNXT01001206">
    <property type="protein sequence ID" value="SZX74139.1"/>
    <property type="molecule type" value="Genomic_DNA"/>
</dbReference>
<name>A0A383WAL4_TETOB</name>
<dbReference type="SUPFAM" id="SSF57716">
    <property type="entry name" value="Glucocorticoid receptor-like (DNA-binding domain)"/>
    <property type="match status" value="1"/>
</dbReference>
<protein>
    <recommendedName>
        <fullName evidence="6">Ribosomal protein S14</fullName>
    </recommendedName>
</protein>
<dbReference type="NCBIfam" id="NF006477">
    <property type="entry name" value="PRK08881.1"/>
    <property type="match status" value="1"/>
</dbReference>
<dbReference type="PANTHER" id="PTHR19836">
    <property type="entry name" value="30S RIBOSOMAL PROTEIN S14"/>
    <property type="match status" value="1"/>
</dbReference>
<evidence type="ECO:0000313" key="5">
    <source>
        <dbReference type="Proteomes" id="UP000256970"/>
    </source>
</evidence>
<evidence type="ECO:0000313" key="4">
    <source>
        <dbReference type="EMBL" id="SZX74139.1"/>
    </source>
</evidence>
<comment type="similarity">
    <text evidence="1">Belongs to the universal ribosomal protein uS14 family.</text>
</comment>
<keyword evidence="5" id="KW-1185">Reference proteome</keyword>
<evidence type="ECO:0000256" key="3">
    <source>
        <dbReference type="ARBA" id="ARBA00023274"/>
    </source>
</evidence>
<evidence type="ECO:0000256" key="1">
    <source>
        <dbReference type="ARBA" id="ARBA00009083"/>
    </source>
</evidence>
<dbReference type="AlphaFoldDB" id="A0A383WAL4"/>
<proteinExistence type="inferred from homology"/>
<keyword evidence="3" id="KW-0687">Ribonucleoprotein</keyword>
<dbReference type="GO" id="GO:0005737">
    <property type="term" value="C:cytoplasm"/>
    <property type="evidence" value="ECO:0007669"/>
    <property type="project" value="UniProtKB-ARBA"/>
</dbReference>
<dbReference type="GO" id="GO:0015935">
    <property type="term" value="C:small ribosomal subunit"/>
    <property type="evidence" value="ECO:0007669"/>
    <property type="project" value="TreeGrafter"/>
</dbReference>
<evidence type="ECO:0000256" key="2">
    <source>
        <dbReference type="ARBA" id="ARBA00022980"/>
    </source>
</evidence>
<dbReference type="Pfam" id="PF00253">
    <property type="entry name" value="Ribosomal_S14"/>
    <property type="match status" value="1"/>
</dbReference>
<dbReference type="InterPro" id="IPR001209">
    <property type="entry name" value="Ribosomal_uS14"/>
</dbReference>
<sequence length="114" mass="13204">MPRIKLPYIPYTIGTNNNLVRDHIRRQAVAAYEVDRAVFKAITTDQSLPYSVRQQVQRMFETEVPRDSAAVRIRNRCALTGRARGVNSFYRISRIMFRTMAAEGLLPGVKKYVW</sequence>
<dbReference type="GO" id="GO:0003735">
    <property type="term" value="F:structural constituent of ribosome"/>
    <property type="evidence" value="ECO:0007669"/>
    <property type="project" value="InterPro"/>
</dbReference>
<accession>A0A383WAL4</accession>
<dbReference type="Gene3D" id="1.10.287.1480">
    <property type="match status" value="1"/>
</dbReference>
<keyword evidence="2" id="KW-0689">Ribosomal protein</keyword>
<dbReference type="FunFam" id="1.10.287.1480:FF:000001">
    <property type="entry name" value="30S ribosomal protein S14"/>
    <property type="match status" value="1"/>
</dbReference>
<dbReference type="Proteomes" id="UP000256970">
    <property type="component" value="Unassembled WGS sequence"/>
</dbReference>
<dbReference type="STRING" id="3088.A0A383WAL4"/>
<reference evidence="4 5" key="1">
    <citation type="submission" date="2016-10" db="EMBL/GenBank/DDBJ databases">
        <authorList>
            <person name="Cai Z."/>
        </authorList>
    </citation>
    <scope>NUCLEOTIDE SEQUENCE [LARGE SCALE GENOMIC DNA]</scope>
</reference>
<dbReference type="GO" id="GO:0006412">
    <property type="term" value="P:translation"/>
    <property type="evidence" value="ECO:0007669"/>
    <property type="project" value="InterPro"/>
</dbReference>